<dbReference type="GO" id="GO:0022857">
    <property type="term" value="F:transmembrane transporter activity"/>
    <property type="evidence" value="ECO:0007669"/>
    <property type="project" value="TreeGrafter"/>
</dbReference>
<gene>
    <name evidence="5" type="ORF">JQS30_11755</name>
</gene>
<dbReference type="EMBL" id="CP070496">
    <property type="protein sequence ID" value="QSB04455.1"/>
    <property type="molecule type" value="Genomic_DNA"/>
</dbReference>
<organism evidence="5 6">
    <name type="scientific">Natronoglycomyces albus</name>
    <dbReference type="NCBI Taxonomy" id="2811108"/>
    <lineage>
        <taxon>Bacteria</taxon>
        <taxon>Bacillati</taxon>
        <taxon>Actinomycetota</taxon>
        <taxon>Actinomycetes</taxon>
        <taxon>Glycomycetales</taxon>
        <taxon>Glycomycetaceae</taxon>
        <taxon>Natronoglycomyces</taxon>
    </lineage>
</organism>
<keyword evidence="1" id="KW-0813">Transport</keyword>
<dbReference type="Proteomes" id="UP000662939">
    <property type="component" value="Chromosome"/>
</dbReference>
<evidence type="ECO:0000313" key="6">
    <source>
        <dbReference type="Proteomes" id="UP000662939"/>
    </source>
</evidence>
<dbReference type="PROSITE" id="PS50893">
    <property type="entry name" value="ABC_TRANSPORTER_2"/>
    <property type="match status" value="1"/>
</dbReference>
<evidence type="ECO:0000313" key="5">
    <source>
        <dbReference type="EMBL" id="QSB04455.1"/>
    </source>
</evidence>
<dbReference type="PANTHER" id="PTHR24220">
    <property type="entry name" value="IMPORT ATP-BINDING PROTEIN"/>
    <property type="match status" value="1"/>
</dbReference>
<proteinExistence type="predicted"/>
<dbReference type="GO" id="GO:0005524">
    <property type="term" value="F:ATP binding"/>
    <property type="evidence" value="ECO:0007669"/>
    <property type="project" value="UniProtKB-KW"/>
</dbReference>
<protein>
    <submittedName>
        <fullName evidence="5">ABC transporter ATP-binding protein</fullName>
    </submittedName>
</protein>
<dbReference type="InterPro" id="IPR015854">
    <property type="entry name" value="ABC_transpr_LolD-like"/>
</dbReference>
<feature type="domain" description="ABC transporter" evidence="4">
    <location>
        <begin position="10"/>
        <end position="241"/>
    </location>
</feature>
<dbReference type="SMART" id="SM00382">
    <property type="entry name" value="AAA"/>
    <property type="match status" value="1"/>
</dbReference>
<evidence type="ECO:0000256" key="3">
    <source>
        <dbReference type="ARBA" id="ARBA00022840"/>
    </source>
</evidence>
<dbReference type="RefSeq" id="WP_213170453.1">
    <property type="nucleotide sequence ID" value="NZ_CP070496.1"/>
</dbReference>
<keyword evidence="3 5" id="KW-0067">ATP-binding</keyword>
<dbReference type="CDD" id="cd03255">
    <property type="entry name" value="ABC_MJ0796_LolCDE_FtsE"/>
    <property type="match status" value="1"/>
</dbReference>
<dbReference type="GO" id="GO:0005886">
    <property type="term" value="C:plasma membrane"/>
    <property type="evidence" value="ECO:0007669"/>
    <property type="project" value="TreeGrafter"/>
</dbReference>
<dbReference type="Pfam" id="PF00005">
    <property type="entry name" value="ABC_tran"/>
    <property type="match status" value="1"/>
</dbReference>
<dbReference type="Gene3D" id="3.40.50.300">
    <property type="entry name" value="P-loop containing nucleotide triphosphate hydrolases"/>
    <property type="match status" value="1"/>
</dbReference>
<dbReference type="InterPro" id="IPR027417">
    <property type="entry name" value="P-loop_NTPase"/>
</dbReference>
<dbReference type="KEGG" id="nav:JQS30_11755"/>
<keyword evidence="6" id="KW-1185">Reference proteome</keyword>
<dbReference type="SUPFAM" id="SSF52540">
    <property type="entry name" value="P-loop containing nucleoside triphosphate hydrolases"/>
    <property type="match status" value="1"/>
</dbReference>
<reference evidence="5" key="1">
    <citation type="submission" date="2021-02" db="EMBL/GenBank/DDBJ databases">
        <title>Natronoglycomyces albus gen. nov., sp. nov, a haloalkaliphilic actinobacterium from a soda solonchak soil.</title>
        <authorList>
            <person name="Sorokin D.Y."/>
            <person name="Khijniak T.V."/>
            <person name="Zakharycheva A.P."/>
            <person name="Boueva O.V."/>
            <person name="Ariskina E.V."/>
            <person name="Hahnke R.L."/>
            <person name="Bunk B."/>
            <person name="Sproer C."/>
            <person name="Schumann P."/>
            <person name="Evtushenko L.I."/>
            <person name="Kublanov I.V."/>
        </authorList>
    </citation>
    <scope>NUCLEOTIDE SEQUENCE</scope>
    <source>
        <strain evidence="5">DSM 106290</strain>
    </source>
</reference>
<dbReference type="InterPro" id="IPR017871">
    <property type="entry name" value="ABC_transporter-like_CS"/>
</dbReference>
<sequence length="241" mass="25725">MNNHPTPTVLQATNLQKRFGNTVALGGVDLVVPRGQSLAIMGPSGSGKSTLLHALAAIQPPDEGEVRLFGERIDNRSESQRSLLRRTKFGFLFQFAGLLTELPAVDNVALPLLLAGQPRGRAIAAAREWMRWLGLTGLANNRPGEMSGGQAQRVALARALVMEPAVVFADEPTGALDHATGVETMATLHNAVCANQSTLILVTHDPEVAHTCDRIIEISDGLLTSDRLVDRSTKREGTAVA</sequence>
<dbReference type="InterPro" id="IPR017911">
    <property type="entry name" value="MacB-like_ATP-bd"/>
</dbReference>
<dbReference type="GO" id="GO:0016887">
    <property type="term" value="F:ATP hydrolysis activity"/>
    <property type="evidence" value="ECO:0007669"/>
    <property type="project" value="InterPro"/>
</dbReference>
<evidence type="ECO:0000256" key="2">
    <source>
        <dbReference type="ARBA" id="ARBA00022741"/>
    </source>
</evidence>
<keyword evidence="2" id="KW-0547">Nucleotide-binding</keyword>
<name>A0A895XN38_9ACTN</name>
<dbReference type="InterPro" id="IPR003593">
    <property type="entry name" value="AAA+_ATPase"/>
</dbReference>
<evidence type="ECO:0000256" key="1">
    <source>
        <dbReference type="ARBA" id="ARBA00022448"/>
    </source>
</evidence>
<dbReference type="AlphaFoldDB" id="A0A895XN38"/>
<evidence type="ECO:0000259" key="4">
    <source>
        <dbReference type="PROSITE" id="PS50893"/>
    </source>
</evidence>
<accession>A0A895XN38</accession>
<dbReference type="InterPro" id="IPR003439">
    <property type="entry name" value="ABC_transporter-like_ATP-bd"/>
</dbReference>
<dbReference type="PANTHER" id="PTHR24220:SF685">
    <property type="entry name" value="ABC TRANSPORTER RELATED"/>
    <property type="match status" value="1"/>
</dbReference>
<dbReference type="PROSITE" id="PS00211">
    <property type="entry name" value="ABC_TRANSPORTER_1"/>
    <property type="match status" value="1"/>
</dbReference>